<dbReference type="AlphaFoldDB" id="A0A2N7RY69"/>
<evidence type="ECO:0008006" key="4">
    <source>
        <dbReference type="Google" id="ProtNLM"/>
    </source>
</evidence>
<sequence length="106" mass="11918">MESMPKQYTPEAKARAVAYVLDRLERYKSVYSAGQDLAPKLSIGAEALRRWVVQAQVDAGDRTGPTSEELAEIKALEAKAKDLEESNEILRQPAIFFARELDPRRP</sequence>
<dbReference type="InterPro" id="IPR009057">
    <property type="entry name" value="Homeodomain-like_sf"/>
</dbReference>
<accession>A0A2N7RY69</accession>
<dbReference type="EMBL" id="PNQX01000003">
    <property type="protein sequence ID" value="PMQ18811.1"/>
    <property type="molecule type" value="Genomic_DNA"/>
</dbReference>
<name>A0A2N7RY69_9MICC</name>
<gene>
    <name evidence="2" type="ORF">CIK84_15565</name>
</gene>
<dbReference type="Gene3D" id="1.10.10.10">
    <property type="entry name" value="Winged helix-like DNA-binding domain superfamily/Winged helix DNA-binding domain"/>
    <property type="match status" value="1"/>
</dbReference>
<reference evidence="2 3" key="1">
    <citation type="journal article" date="2017" name="Elife">
        <title>Extensive horizontal gene transfer in cheese-associated bacteria.</title>
        <authorList>
            <person name="Bonham K.S."/>
            <person name="Wolfe B.E."/>
            <person name="Dutton R.J."/>
        </authorList>
    </citation>
    <scope>NUCLEOTIDE SEQUENCE [LARGE SCALE GENOMIC DNA]</scope>
    <source>
        <strain evidence="2 3">JB182</strain>
    </source>
</reference>
<evidence type="ECO:0000256" key="1">
    <source>
        <dbReference type="SAM" id="Coils"/>
    </source>
</evidence>
<organism evidence="2 3">
    <name type="scientific">Glutamicibacter arilaitensis</name>
    <dbReference type="NCBI Taxonomy" id="256701"/>
    <lineage>
        <taxon>Bacteria</taxon>
        <taxon>Bacillati</taxon>
        <taxon>Actinomycetota</taxon>
        <taxon>Actinomycetes</taxon>
        <taxon>Micrococcales</taxon>
        <taxon>Micrococcaceae</taxon>
        <taxon>Glutamicibacter</taxon>
    </lineage>
</organism>
<dbReference type="InterPro" id="IPR036388">
    <property type="entry name" value="WH-like_DNA-bd_sf"/>
</dbReference>
<evidence type="ECO:0000313" key="3">
    <source>
        <dbReference type="Proteomes" id="UP000235739"/>
    </source>
</evidence>
<evidence type="ECO:0000313" key="2">
    <source>
        <dbReference type="EMBL" id="PMQ18811.1"/>
    </source>
</evidence>
<protein>
    <recommendedName>
        <fullName evidence="4">Transposase</fullName>
    </recommendedName>
</protein>
<dbReference type="SUPFAM" id="SSF46689">
    <property type="entry name" value="Homeodomain-like"/>
    <property type="match status" value="1"/>
</dbReference>
<dbReference type="Proteomes" id="UP000235739">
    <property type="component" value="Unassembled WGS sequence"/>
</dbReference>
<proteinExistence type="predicted"/>
<feature type="coiled-coil region" evidence="1">
    <location>
        <begin position="66"/>
        <end position="93"/>
    </location>
</feature>
<comment type="caution">
    <text evidence="2">The sequence shown here is derived from an EMBL/GenBank/DDBJ whole genome shotgun (WGS) entry which is preliminary data.</text>
</comment>
<keyword evidence="1" id="KW-0175">Coiled coil</keyword>